<evidence type="ECO:0000313" key="2">
    <source>
        <dbReference type="EMBL" id="SBW12658.1"/>
    </source>
</evidence>
<sequence>MSDKPMSDKHLQAIIRAHVEQAMDLLTWGGRRSLSDVTEDEMRRTIHACAEMCVEAASKDASKAKGRPESLPNGADVLPASLGDVCSASEDTGAASVQPDTRGQADPSAQAIFAQAETGSNAGSAAE</sequence>
<feature type="compositionally biased region" description="Polar residues" evidence="1">
    <location>
        <begin position="117"/>
        <end position="127"/>
    </location>
</feature>
<evidence type="ECO:0000256" key="1">
    <source>
        <dbReference type="SAM" id="MobiDB-lite"/>
    </source>
</evidence>
<reference evidence="2" key="1">
    <citation type="submission" date="2016-04" db="EMBL/GenBank/DDBJ databases">
        <authorList>
            <person name="Evans L.H."/>
            <person name="Alamgir A."/>
            <person name="Owens N."/>
            <person name="Weber N.D."/>
            <person name="Virtaneva K."/>
            <person name="Barbian K."/>
            <person name="Babar A."/>
            <person name="Rosenke K."/>
        </authorList>
    </citation>
    <scope>NUCLEOTIDE SEQUENCE</scope>
    <source>
        <strain evidence="2">86</strain>
    </source>
</reference>
<dbReference type="AlphaFoldDB" id="A0A212KLX6"/>
<accession>A0A212KLX6</accession>
<gene>
    <name evidence="2" type="ORF">KL86APRO_30149</name>
</gene>
<dbReference type="EMBL" id="FLUO01000003">
    <property type="protein sequence ID" value="SBW12658.1"/>
    <property type="molecule type" value="Genomic_DNA"/>
</dbReference>
<proteinExistence type="predicted"/>
<name>A0A212KLX6_9PROT</name>
<protein>
    <submittedName>
        <fullName evidence="2">Uncharacterized protein</fullName>
    </submittedName>
</protein>
<organism evidence="2">
    <name type="scientific">uncultured Alphaproteobacteria bacterium</name>
    <dbReference type="NCBI Taxonomy" id="91750"/>
    <lineage>
        <taxon>Bacteria</taxon>
        <taxon>Pseudomonadati</taxon>
        <taxon>Pseudomonadota</taxon>
        <taxon>Alphaproteobacteria</taxon>
        <taxon>environmental samples</taxon>
    </lineage>
</organism>
<feature type="region of interest" description="Disordered" evidence="1">
    <location>
        <begin position="83"/>
        <end position="127"/>
    </location>
</feature>